<sequence length="104" mass="11510">MQTVYWLYRRLKQRPSNQSQEPQEREESSAGVNILRDGISPSQALHATTTCPPPPVYILTPPSPQAILATPTTPAPFPATQPPPAIEVRSLLYTRARHCGKSHL</sequence>
<reference evidence="1 2" key="1">
    <citation type="submission" date="2019-05" db="EMBL/GenBank/DDBJ databases">
        <title>Another draft genome of Portunus trituberculatus and its Hox gene families provides insights of decapod evolution.</title>
        <authorList>
            <person name="Jeong J.-H."/>
            <person name="Song I."/>
            <person name="Kim S."/>
            <person name="Choi T."/>
            <person name="Kim D."/>
            <person name="Ryu S."/>
            <person name="Kim W."/>
        </authorList>
    </citation>
    <scope>NUCLEOTIDE SEQUENCE [LARGE SCALE GENOMIC DNA]</scope>
    <source>
        <tissue evidence="1">Muscle</tissue>
    </source>
</reference>
<comment type="caution">
    <text evidence="1">The sequence shown here is derived from an EMBL/GenBank/DDBJ whole genome shotgun (WGS) entry which is preliminary data.</text>
</comment>
<name>A0A5B7ET01_PORTR</name>
<dbReference type="AlphaFoldDB" id="A0A5B7ET01"/>
<dbReference type="Proteomes" id="UP000324222">
    <property type="component" value="Unassembled WGS sequence"/>
</dbReference>
<evidence type="ECO:0000313" key="1">
    <source>
        <dbReference type="EMBL" id="MPC36023.1"/>
    </source>
</evidence>
<gene>
    <name evidence="1" type="ORF">E2C01_029467</name>
</gene>
<proteinExistence type="predicted"/>
<organism evidence="1 2">
    <name type="scientific">Portunus trituberculatus</name>
    <name type="common">Swimming crab</name>
    <name type="synonym">Neptunus trituberculatus</name>
    <dbReference type="NCBI Taxonomy" id="210409"/>
    <lineage>
        <taxon>Eukaryota</taxon>
        <taxon>Metazoa</taxon>
        <taxon>Ecdysozoa</taxon>
        <taxon>Arthropoda</taxon>
        <taxon>Crustacea</taxon>
        <taxon>Multicrustacea</taxon>
        <taxon>Malacostraca</taxon>
        <taxon>Eumalacostraca</taxon>
        <taxon>Eucarida</taxon>
        <taxon>Decapoda</taxon>
        <taxon>Pleocyemata</taxon>
        <taxon>Brachyura</taxon>
        <taxon>Eubrachyura</taxon>
        <taxon>Portunoidea</taxon>
        <taxon>Portunidae</taxon>
        <taxon>Portuninae</taxon>
        <taxon>Portunus</taxon>
    </lineage>
</organism>
<evidence type="ECO:0000313" key="2">
    <source>
        <dbReference type="Proteomes" id="UP000324222"/>
    </source>
</evidence>
<dbReference type="EMBL" id="VSRR010003409">
    <property type="protein sequence ID" value="MPC36023.1"/>
    <property type="molecule type" value="Genomic_DNA"/>
</dbReference>
<keyword evidence="2" id="KW-1185">Reference proteome</keyword>
<protein>
    <submittedName>
        <fullName evidence="1">Uncharacterized protein</fullName>
    </submittedName>
</protein>
<accession>A0A5B7ET01</accession>